<dbReference type="PANTHER" id="PTHR15427">
    <property type="entry name" value="EMILIN ELASTIN MICROFIBRIL INTERFACE-LOCATED PROTEIN ELASTIN MICROFIBRIL INTERFACER"/>
    <property type="match status" value="1"/>
</dbReference>
<feature type="signal peptide" evidence="4">
    <location>
        <begin position="1"/>
        <end position="20"/>
    </location>
</feature>
<reference evidence="6" key="1">
    <citation type="journal article" date="2019" name="bioRxiv">
        <title>The Genome of the Zebra Mussel, Dreissena polymorpha: A Resource for Invasive Species Research.</title>
        <authorList>
            <person name="McCartney M.A."/>
            <person name="Auch B."/>
            <person name="Kono T."/>
            <person name="Mallez S."/>
            <person name="Zhang Y."/>
            <person name="Obille A."/>
            <person name="Becker A."/>
            <person name="Abrahante J.E."/>
            <person name="Garbe J."/>
            <person name="Badalamenti J.P."/>
            <person name="Herman A."/>
            <person name="Mangelson H."/>
            <person name="Liachko I."/>
            <person name="Sullivan S."/>
            <person name="Sone E.D."/>
            <person name="Koren S."/>
            <person name="Silverstein K.A.T."/>
            <person name="Beckman K.B."/>
            <person name="Gohl D.M."/>
        </authorList>
    </citation>
    <scope>NUCLEOTIDE SEQUENCE</scope>
    <source>
        <strain evidence="6">Duluth1</strain>
        <tissue evidence="6">Whole animal</tissue>
    </source>
</reference>
<keyword evidence="2" id="KW-0964">Secreted</keyword>
<dbReference type="Gene3D" id="2.60.120.40">
    <property type="match status" value="1"/>
</dbReference>
<organism evidence="6 7">
    <name type="scientific">Dreissena polymorpha</name>
    <name type="common">Zebra mussel</name>
    <name type="synonym">Mytilus polymorpha</name>
    <dbReference type="NCBI Taxonomy" id="45954"/>
    <lineage>
        <taxon>Eukaryota</taxon>
        <taxon>Metazoa</taxon>
        <taxon>Spiralia</taxon>
        <taxon>Lophotrochozoa</taxon>
        <taxon>Mollusca</taxon>
        <taxon>Bivalvia</taxon>
        <taxon>Autobranchia</taxon>
        <taxon>Heteroconchia</taxon>
        <taxon>Euheterodonta</taxon>
        <taxon>Imparidentia</taxon>
        <taxon>Neoheterodontei</taxon>
        <taxon>Myida</taxon>
        <taxon>Dreissenoidea</taxon>
        <taxon>Dreissenidae</taxon>
        <taxon>Dreissena</taxon>
    </lineage>
</organism>
<evidence type="ECO:0000256" key="3">
    <source>
        <dbReference type="SAM" id="Coils"/>
    </source>
</evidence>
<keyword evidence="4" id="KW-0732">Signal</keyword>
<dbReference type="AlphaFoldDB" id="A0A9D4QU45"/>
<dbReference type="InterPro" id="IPR008983">
    <property type="entry name" value="Tumour_necrosis_fac-like_dom"/>
</dbReference>
<gene>
    <name evidence="6" type="ORF">DPMN_116221</name>
</gene>
<evidence type="ECO:0000313" key="6">
    <source>
        <dbReference type="EMBL" id="KAH3842717.1"/>
    </source>
</evidence>
<evidence type="ECO:0000256" key="1">
    <source>
        <dbReference type="ARBA" id="ARBA00004613"/>
    </source>
</evidence>
<dbReference type="InterPro" id="IPR050392">
    <property type="entry name" value="Collagen/C1q_domain"/>
</dbReference>
<dbReference type="SMART" id="SM00110">
    <property type="entry name" value="C1Q"/>
    <property type="match status" value="1"/>
</dbReference>
<evidence type="ECO:0000256" key="2">
    <source>
        <dbReference type="ARBA" id="ARBA00022525"/>
    </source>
</evidence>
<keyword evidence="3" id="KW-0175">Coiled coil</keyword>
<comment type="subcellular location">
    <subcellularLocation>
        <location evidence="1">Secreted</location>
    </subcellularLocation>
</comment>
<proteinExistence type="predicted"/>
<dbReference type="PANTHER" id="PTHR15427:SF33">
    <property type="entry name" value="COLLAGEN IV NC1 DOMAIN-CONTAINING PROTEIN"/>
    <property type="match status" value="1"/>
</dbReference>
<feature type="coiled-coil region" evidence="3">
    <location>
        <begin position="21"/>
        <end position="79"/>
    </location>
</feature>
<feature type="chain" id="PRO_5038801570" description="C1q domain-containing protein" evidence="4">
    <location>
        <begin position="21"/>
        <end position="212"/>
    </location>
</feature>
<accession>A0A9D4QU45</accession>
<feature type="domain" description="C1q" evidence="5">
    <location>
        <begin position="78"/>
        <end position="212"/>
    </location>
</feature>
<dbReference type="GO" id="GO:0005581">
    <property type="term" value="C:collagen trimer"/>
    <property type="evidence" value="ECO:0007669"/>
    <property type="project" value="UniProtKB-KW"/>
</dbReference>
<evidence type="ECO:0000256" key="4">
    <source>
        <dbReference type="SAM" id="SignalP"/>
    </source>
</evidence>
<comment type="caution">
    <text evidence="6">The sequence shown here is derived from an EMBL/GenBank/DDBJ whole genome shotgun (WGS) entry which is preliminary data.</text>
</comment>
<reference evidence="6" key="2">
    <citation type="submission" date="2020-11" db="EMBL/GenBank/DDBJ databases">
        <authorList>
            <person name="McCartney M.A."/>
            <person name="Auch B."/>
            <person name="Kono T."/>
            <person name="Mallez S."/>
            <person name="Becker A."/>
            <person name="Gohl D.M."/>
            <person name="Silverstein K.A.T."/>
            <person name="Koren S."/>
            <person name="Bechman K.B."/>
            <person name="Herman A."/>
            <person name="Abrahante J.E."/>
            <person name="Garbe J."/>
        </authorList>
    </citation>
    <scope>NUCLEOTIDE SEQUENCE</scope>
    <source>
        <strain evidence="6">Duluth1</strain>
        <tissue evidence="6">Whole animal</tissue>
    </source>
</reference>
<evidence type="ECO:0000313" key="7">
    <source>
        <dbReference type="Proteomes" id="UP000828390"/>
    </source>
</evidence>
<dbReference type="Pfam" id="PF00386">
    <property type="entry name" value="C1q"/>
    <property type="match status" value="1"/>
</dbReference>
<dbReference type="Proteomes" id="UP000828390">
    <property type="component" value="Unassembled WGS sequence"/>
</dbReference>
<dbReference type="InterPro" id="IPR001073">
    <property type="entry name" value="C1q_dom"/>
</dbReference>
<dbReference type="EMBL" id="JAIWYP010000004">
    <property type="protein sequence ID" value="KAH3842717.1"/>
    <property type="molecule type" value="Genomic_DNA"/>
</dbReference>
<dbReference type="SUPFAM" id="SSF49842">
    <property type="entry name" value="TNF-like"/>
    <property type="match status" value="1"/>
</dbReference>
<name>A0A9D4QU45_DREPO</name>
<evidence type="ECO:0000259" key="5">
    <source>
        <dbReference type="PROSITE" id="PS50871"/>
    </source>
</evidence>
<sequence>MALWLMLMYVLVGTCYYIHGCEDLQIRVASLEAAVQQQNATILTLLAAISEQTNAAKDMEDLKQEVDALRRKGDNVRGRRQTEAFGFTAYHDREEALNKGDTLKFSRTLYNANSMYNPDTGVVTIPLDGTYIFSVTIEHWQTQELRCYLLVNGANMIDVIIYPDGKSTQSSNTAVLGLNVGSTVRVTCDQGNVFGADGFRGTTFSGVYLYGF</sequence>
<dbReference type="PRINTS" id="PR00007">
    <property type="entry name" value="COMPLEMNTC1Q"/>
</dbReference>
<protein>
    <recommendedName>
        <fullName evidence="5">C1q domain-containing protein</fullName>
    </recommendedName>
</protein>
<keyword evidence="7" id="KW-1185">Reference proteome</keyword>
<dbReference type="PROSITE" id="PS50871">
    <property type="entry name" value="C1Q"/>
    <property type="match status" value="1"/>
</dbReference>